<name>A0ABN9PF96_9DINO</name>
<accession>A0ABN9PF96</accession>
<organism evidence="1 2">
    <name type="scientific">Prorocentrum cordatum</name>
    <dbReference type="NCBI Taxonomy" id="2364126"/>
    <lineage>
        <taxon>Eukaryota</taxon>
        <taxon>Sar</taxon>
        <taxon>Alveolata</taxon>
        <taxon>Dinophyceae</taxon>
        <taxon>Prorocentrales</taxon>
        <taxon>Prorocentraceae</taxon>
        <taxon>Prorocentrum</taxon>
    </lineage>
</organism>
<proteinExistence type="predicted"/>
<dbReference type="EMBL" id="CAUYUJ010000614">
    <property type="protein sequence ID" value="CAK0791580.1"/>
    <property type="molecule type" value="Genomic_DNA"/>
</dbReference>
<protein>
    <submittedName>
        <fullName evidence="1">Uncharacterized protein</fullName>
    </submittedName>
</protein>
<sequence>MGKSMAPRVIEYYKRRVGIALDFPPRRRGRAAHSAECVDQLPTHLMNSRRRDGEHNSCGVELPAAWVAIIPEYGKCGTLRLPRSGRAQKGWRRLVPGRAREPYPFLSVAGLVAALIQLGELEVGLWVLVAFGSTGCRAGA</sequence>
<keyword evidence="2" id="KW-1185">Reference proteome</keyword>
<evidence type="ECO:0000313" key="2">
    <source>
        <dbReference type="Proteomes" id="UP001189429"/>
    </source>
</evidence>
<comment type="caution">
    <text evidence="1">The sequence shown here is derived from an EMBL/GenBank/DDBJ whole genome shotgun (WGS) entry which is preliminary data.</text>
</comment>
<evidence type="ECO:0000313" key="1">
    <source>
        <dbReference type="EMBL" id="CAK0791580.1"/>
    </source>
</evidence>
<reference evidence="1" key="1">
    <citation type="submission" date="2023-10" db="EMBL/GenBank/DDBJ databases">
        <authorList>
            <person name="Chen Y."/>
            <person name="Shah S."/>
            <person name="Dougan E. K."/>
            <person name="Thang M."/>
            <person name="Chan C."/>
        </authorList>
    </citation>
    <scope>NUCLEOTIDE SEQUENCE [LARGE SCALE GENOMIC DNA]</scope>
</reference>
<gene>
    <name evidence="1" type="ORF">PCOR1329_LOCUS2435</name>
</gene>
<dbReference type="Proteomes" id="UP001189429">
    <property type="component" value="Unassembled WGS sequence"/>
</dbReference>